<name>A0A094R0B0_9ZZZZ</name>
<comment type="cofactor">
    <cofactor evidence="2">
        <name>Mn(2+)</name>
        <dbReference type="ChEBI" id="CHEBI:29035"/>
    </cofactor>
</comment>
<keyword evidence="10" id="KW-0456">Lyase</keyword>
<evidence type="ECO:0000256" key="2">
    <source>
        <dbReference type="ARBA" id="ARBA00001936"/>
    </source>
</evidence>
<evidence type="ECO:0000313" key="11">
    <source>
        <dbReference type="EMBL" id="KGA20396.1"/>
    </source>
</evidence>
<organism evidence="11">
    <name type="scientific">freshwater metagenome</name>
    <dbReference type="NCBI Taxonomy" id="449393"/>
    <lineage>
        <taxon>unclassified sequences</taxon>
        <taxon>metagenomes</taxon>
        <taxon>ecological metagenomes</taxon>
    </lineage>
</organism>
<evidence type="ECO:0000256" key="3">
    <source>
        <dbReference type="ARBA" id="ARBA00001954"/>
    </source>
</evidence>
<sequence length="351" mass="39343">MPSPKMRVAVGQHPGNDKEYLDFALQLGCEGASFQTPDIKGDVKWDAVDIKEFLEPVHAAGVKVESFENVPNHFYDKLMLGLPGREEQLENMKSTVRAMGEAGVPILGMHWMPQIVWRTAMGHYGRGGSYVSVYDHSIVMDRSRDSEIWVARRDERDVNLKDTFTRGSFVKLGVESLTVEQMWSNFEYFVKGIIETCEESGVVLCFHPDDPPAEELHGIARILTSVDNLERAVNIVDSPNLKLELCLGTVSEMDGENSVMDAVNRFAPKNKIAYIHLRDVEGKFPLFKECFLGEGNYKPYEVIKALHKHGYTGSILDDHTPTLTGDSSYGHRGRAHAIGYIQALIEVVINN</sequence>
<comment type="similarity">
    <text evidence="6">Belongs to the mannonate dehydratase family.</text>
</comment>
<proteinExistence type="inferred from homology"/>
<evidence type="ECO:0000256" key="6">
    <source>
        <dbReference type="ARBA" id="ARBA00007389"/>
    </source>
</evidence>
<dbReference type="AlphaFoldDB" id="A0A094R0B0"/>
<evidence type="ECO:0000256" key="5">
    <source>
        <dbReference type="ARBA" id="ARBA00004892"/>
    </source>
</evidence>
<comment type="cofactor">
    <cofactor evidence="3">
        <name>Fe(2+)</name>
        <dbReference type="ChEBI" id="CHEBI:29033"/>
    </cofactor>
</comment>
<protein>
    <recommendedName>
        <fullName evidence="7">mannonate dehydratase</fullName>
        <ecNumber evidence="7">4.2.1.8</ecNumber>
    </recommendedName>
</protein>
<dbReference type="GO" id="GO:0030145">
    <property type="term" value="F:manganese ion binding"/>
    <property type="evidence" value="ECO:0007669"/>
    <property type="project" value="TreeGrafter"/>
</dbReference>
<comment type="pathway">
    <text evidence="5">Carbohydrate metabolism; pentose and glucuronate interconversion.</text>
</comment>
<evidence type="ECO:0000256" key="9">
    <source>
        <dbReference type="ARBA" id="ARBA00023211"/>
    </source>
</evidence>
<dbReference type="Gene3D" id="3.20.20.150">
    <property type="entry name" value="Divalent-metal-dependent TIM barrel enzymes"/>
    <property type="match status" value="1"/>
</dbReference>
<dbReference type="EC" id="4.2.1.8" evidence="7"/>
<dbReference type="PANTHER" id="PTHR30387:SF2">
    <property type="entry name" value="MANNONATE DEHYDRATASE"/>
    <property type="match status" value="1"/>
</dbReference>
<dbReference type="PANTHER" id="PTHR30387">
    <property type="entry name" value="MANNONATE DEHYDRATASE"/>
    <property type="match status" value="1"/>
</dbReference>
<evidence type="ECO:0000256" key="4">
    <source>
        <dbReference type="ARBA" id="ARBA00002713"/>
    </source>
</evidence>
<reference evidence="11" key="1">
    <citation type="submission" date="2014-05" db="EMBL/GenBank/DDBJ databases">
        <title>Key roles for freshwater Actinobacteria revealed by deep metagenomic sequencing.</title>
        <authorList>
            <person name="Ghai R."/>
            <person name="Mizuno C.M."/>
            <person name="Picazo A."/>
            <person name="Camacho A."/>
            <person name="Rodriguez-Valera F."/>
        </authorList>
    </citation>
    <scope>NUCLEOTIDE SEQUENCE</scope>
</reference>
<dbReference type="SUPFAM" id="SSF51658">
    <property type="entry name" value="Xylose isomerase-like"/>
    <property type="match status" value="1"/>
</dbReference>
<dbReference type="GO" id="GO:0008198">
    <property type="term" value="F:ferrous iron binding"/>
    <property type="evidence" value="ECO:0007669"/>
    <property type="project" value="TreeGrafter"/>
</dbReference>
<evidence type="ECO:0000256" key="10">
    <source>
        <dbReference type="ARBA" id="ARBA00023239"/>
    </source>
</evidence>
<dbReference type="Pfam" id="PF03786">
    <property type="entry name" value="UxuA"/>
    <property type="match status" value="1"/>
</dbReference>
<gene>
    <name evidence="11" type="ORF">GM50_1565</name>
</gene>
<evidence type="ECO:0000256" key="8">
    <source>
        <dbReference type="ARBA" id="ARBA00023004"/>
    </source>
</evidence>
<accession>A0A094R0B0</accession>
<comment type="function">
    <text evidence="4">Catalyzes the dehydration of D-mannonate.</text>
</comment>
<comment type="catalytic activity">
    <reaction evidence="1">
        <text>D-mannonate = 2-dehydro-3-deoxy-D-gluconate + H2O</text>
        <dbReference type="Rhea" id="RHEA:20097"/>
        <dbReference type="ChEBI" id="CHEBI:15377"/>
        <dbReference type="ChEBI" id="CHEBI:17767"/>
        <dbReference type="ChEBI" id="CHEBI:57990"/>
        <dbReference type="EC" id="4.2.1.8"/>
    </reaction>
</comment>
<dbReference type="GO" id="GO:0008927">
    <property type="term" value="F:mannonate dehydratase activity"/>
    <property type="evidence" value="ECO:0007669"/>
    <property type="project" value="UniProtKB-EC"/>
</dbReference>
<dbReference type="EMBL" id="JNSK01000003">
    <property type="protein sequence ID" value="KGA20396.1"/>
    <property type="molecule type" value="Genomic_DNA"/>
</dbReference>
<comment type="caution">
    <text evidence="11">The sequence shown here is derived from an EMBL/GenBank/DDBJ whole genome shotgun (WGS) entry which is preliminary data.</text>
</comment>
<evidence type="ECO:0000256" key="1">
    <source>
        <dbReference type="ARBA" id="ARBA00001794"/>
    </source>
</evidence>
<evidence type="ECO:0000256" key="7">
    <source>
        <dbReference type="ARBA" id="ARBA00012927"/>
    </source>
</evidence>
<dbReference type="InterPro" id="IPR004628">
    <property type="entry name" value="Man_deHydtase"/>
</dbReference>
<dbReference type="GO" id="GO:0042840">
    <property type="term" value="P:D-glucuronate catabolic process"/>
    <property type="evidence" value="ECO:0007669"/>
    <property type="project" value="TreeGrafter"/>
</dbReference>
<dbReference type="InterPro" id="IPR036237">
    <property type="entry name" value="Xyl_isomerase-like_sf"/>
</dbReference>
<keyword evidence="8" id="KW-0408">Iron</keyword>
<keyword evidence="9" id="KW-0464">Manganese</keyword>